<dbReference type="GO" id="GO:0005782">
    <property type="term" value="C:peroxisomal matrix"/>
    <property type="evidence" value="ECO:0007669"/>
    <property type="project" value="UniProtKB-SubCell"/>
</dbReference>
<dbReference type="InterPro" id="IPR044536">
    <property type="entry name" value="PEX7"/>
</dbReference>
<evidence type="ECO:0000256" key="6">
    <source>
        <dbReference type="ARBA" id="ARBA00022737"/>
    </source>
</evidence>
<dbReference type="InterPro" id="IPR015943">
    <property type="entry name" value="WD40/YVTN_repeat-like_dom_sf"/>
</dbReference>
<organism evidence="13 14">
    <name type="scientific">Purpureocillium takamizusanense</name>
    <dbReference type="NCBI Taxonomy" id="2060973"/>
    <lineage>
        <taxon>Eukaryota</taxon>
        <taxon>Fungi</taxon>
        <taxon>Dikarya</taxon>
        <taxon>Ascomycota</taxon>
        <taxon>Pezizomycotina</taxon>
        <taxon>Sordariomycetes</taxon>
        <taxon>Hypocreomycetidae</taxon>
        <taxon>Hypocreales</taxon>
        <taxon>Ophiocordycipitaceae</taxon>
        <taxon>Purpureocillium</taxon>
    </lineage>
</organism>
<sequence>MSSWNHLRPRIPYVGYLRLYCSLGRNERRLSVITNPASTAIVEPLCHPLPPPNRNGEHRRAGPAEPPTIGPVLAQDDDDDDTPALCCPALPSARPPAIMAAMLEFRTQGYNPYAVKYSPYYDSRIAVATSANFGIVGNGRVFALGLTAQGVQVEKTFDTNDALYDLAWSEINENQLIVACGDGSLKLFDLAVNDFPVMNFHEHKRETFSVCWSPITKDSFLSSSWDGTVKIWSPTRTQSLRTLPIGNCTYSASFCPSNPALISAVSSDSHLRIFDLRTPSSAKYHLVSTIPVHAAGSSGPQPGVGLPGPPPAAAAAASPPSEVLTHDWNKYNSTVVATGGVDRIIRTFDIRSPAAGPLAVMQGHDYAVRRLAWSPHASDVLISASYDMTVRLWNDAGASAAAAAAPQQQRPPQGPSSAIPGAAGTRAGHQMGIMNRHTEFVTGVDWCLFGVGGWVASVGWDERVLLWDANMLMGHR</sequence>
<dbReference type="GO" id="GO:0005829">
    <property type="term" value="C:cytosol"/>
    <property type="evidence" value="ECO:0007669"/>
    <property type="project" value="UniProtKB-SubCell"/>
</dbReference>
<dbReference type="KEGG" id="ptkz:JDV02_007687"/>
<dbReference type="EMBL" id="CP086360">
    <property type="protein sequence ID" value="UNI21727.1"/>
    <property type="molecule type" value="Genomic_DNA"/>
</dbReference>
<dbReference type="PROSITE" id="PS50294">
    <property type="entry name" value="WD_REPEATS_REGION"/>
    <property type="match status" value="1"/>
</dbReference>
<dbReference type="GO" id="GO:0005053">
    <property type="term" value="F:peroxisome matrix targeting signal-2 binding"/>
    <property type="evidence" value="ECO:0007669"/>
    <property type="project" value="InterPro"/>
</dbReference>
<comment type="similarity">
    <text evidence="9">Belongs to the WD repeat peroxin-7 family.</text>
</comment>
<feature type="repeat" description="WD" evidence="11">
    <location>
        <begin position="361"/>
        <end position="394"/>
    </location>
</feature>
<proteinExistence type="inferred from homology"/>
<gene>
    <name evidence="13" type="primary">PEX7</name>
    <name evidence="13" type="ORF">JDV02_007687</name>
</gene>
<keyword evidence="3" id="KW-0813">Transport</keyword>
<evidence type="ECO:0000256" key="8">
    <source>
        <dbReference type="ARBA" id="ARBA00023140"/>
    </source>
</evidence>
<evidence type="ECO:0000256" key="7">
    <source>
        <dbReference type="ARBA" id="ARBA00022927"/>
    </source>
</evidence>
<keyword evidence="5 11" id="KW-0853">WD repeat</keyword>
<evidence type="ECO:0000256" key="11">
    <source>
        <dbReference type="PROSITE-ProRule" id="PRU00221"/>
    </source>
</evidence>
<evidence type="ECO:0000256" key="10">
    <source>
        <dbReference type="ARBA" id="ARBA00032565"/>
    </source>
</evidence>
<reference evidence="13" key="1">
    <citation type="submission" date="2021-11" db="EMBL/GenBank/DDBJ databases">
        <title>Purpureocillium_takamizusanense_genome.</title>
        <authorList>
            <person name="Nguyen N.-H."/>
        </authorList>
    </citation>
    <scope>NUCLEOTIDE SEQUENCE</scope>
    <source>
        <strain evidence="13">PT3</strain>
    </source>
</reference>
<dbReference type="InterPro" id="IPR036322">
    <property type="entry name" value="WD40_repeat_dom_sf"/>
</dbReference>
<dbReference type="SMART" id="SM00320">
    <property type="entry name" value="WD40"/>
    <property type="match status" value="6"/>
</dbReference>
<evidence type="ECO:0000256" key="9">
    <source>
        <dbReference type="ARBA" id="ARBA00024017"/>
    </source>
</evidence>
<dbReference type="GO" id="GO:0016558">
    <property type="term" value="P:protein import into peroxisome matrix"/>
    <property type="evidence" value="ECO:0007669"/>
    <property type="project" value="InterPro"/>
</dbReference>
<dbReference type="RefSeq" id="XP_047845208.1">
    <property type="nucleotide sequence ID" value="XM_047989209.1"/>
</dbReference>
<comment type="subcellular location">
    <subcellularLocation>
        <location evidence="2">Cytoplasm</location>
        <location evidence="2">Cytosol</location>
    </subcellularLocation>
    <subcellularLocation>
        <location evidence="1">Peroxisome matrix</location>
    </subcellularLocation>
</comment>
<dbReference type="PROSITE" id="PS00678">
    <property type="entry name" value="WD_REPEATS_1"/>
    <property type="match status" value="1"/>
</dbReference>
<keyword evidence="4" id="KW-0963">Cytoplasm</keyword>
<evidence type="ECO:0000256" key="12">
    <source>
        <dbReference type="SAM" id="MobiDB-lite"/>
    </source>
</evidence>
<accession>A0A9Q8QNM0</accession>
<evidence type="ECO:0000313" key="14">
    <source>
        <dbReference type="Proteomes" id="UP000829364"/>
    </source>
</evidence>
<dbReference type="PANTHER" id="PTHR46027">
    <property type="entry name" value="PEROXISOMAL TARGETING SIGNAL 2 RECEPTOR"/>
    <property type="match status" value="1"/>
</dbReference>
<evidence type="ECO:0000313" key="13">
    <source>
        <dbReference type="EMBL" id="UNI21727.1"/>
    </source>
</evidence>
<dbReference type="PANTHER" id="PTHR46027:SF1">
    <property type="entry name" value="PEROXISOMAL TARGETING SIGNAL 2 RECEPTOR"/>
    <property type="match status" value="1"/>
</dbReference>
<dbReference type="SUPFAM" id="SSF50978">
    <property type="entry name" value="WD40 repeat-like"/>
    <property type="match status" value="1"/>
</dbReference>
<dbReference type="InterPro" id="IPR019775">
    <property type="entry name" value="WD40_repeat_CS"/>
</dbReference>
<dbReference type="GeneID" id="72069635"/>
<evidence type="ECO:0000256" key="5">
    <source>
        <dbReference type="ARBA" id="ARBA00022574"/>
    </source>
</evidence>
<evidence type="ECO:0000256" key="4">
    <source>
        <dbReference type="ARBA" id="ARBA00022490"/>
    </source>
</evidence>
<protein>
    <recommendedName>
        <fullName evidence="10">Peroxin-7</fullName>
    </recommendedName>
</protein>
<dbReference type="Pfam" id="PF00400">
    <property type="entry name" value="WD40"/>
    <property type="match status" value="2"/>
</dbReference>
<feature type="repeat" description="WD" evidence="11">
    <location>
        <begin position="200"/>
        <end position="242"/>
    </location>
</feature>
<feature type="region of interest" description="Disordered" evidence="12">
    <location>
        <begin position="298"/>
        <end position="318"/>
    </location>
</feature>
<evidence type="ECO:0000256" key="3">
    <source>
        <dbReference type="ARBA" id="ARBA00022448"/>
    </source>
</evidence>
<feature type="compositionally biased region" description="Low complexity" evidence="12">
    <location>
        <begin position="402"/>
        <end position="418"/>
    </location>
</feature>
<name>A0A9Q8QNM0_9HYPO</name>
<keyword evidence="6" id="KW-0677">Repeat</keyword>
<keyword evidence="7" id="KW-0653">Protein transport</keyword>
<evidence type="ECO:0000256" key="1">
    <source>
        <dbReference type="ARBA" id="ARBA00004253"/>
    </source>
</evidence>
<dbReference type="PROSITE" id="PS50082">
    <property type="entry name" value="WD_REPEATS_2"/>
    <property type="match status" value="2"/>
</dbReference>
<keyword evidence="14" id="KW-1185">Reference proteome</keyword>
<keyword evidence="13" id="KW-0675">Receptor</keyword>
<feature type="region of interest" description="Disordered" evidence="12">
    <location>
        <begin position="402"/>
        <end position="425"/>
    </location>
</feature>
<dbReference type="Gene3D" id="2.130.10.10">
    <property type="entry name" value="YVTN repeat-like/Quinoprotein amine dehydrogenase"/>
    <property type="match status" value="1"/>
</dbReference>
<dbReference type="Proteomes" id="UP000829364">
    <property type="component" value="Chromosome 7"/>
</dbReference>
<evidence type="ECO:0000256" key="2">
    <source>
        <dbReference type="ARBA" id="ARBA00004514"/>
    </source>
</evidence>
<dbReference type="OrthoDB" id="273771at2759"/>
<dbReference type="InterPro" id="IPR001680">
    <property type="entry name" value="WD40_rpt"/>
</dbReference>
<dbReference type="AlphaFoldDB" id="A0A9Q8QNM0"/>
<keyword evidence="8" id="KW-0576">Peroxisome</keyword>